<evidence type="ECO:0000256" key="3">
    <source>
        <dbReference type="ARBA" id="ARBA00022630"/>
    </source>
</evidence>
<evidence type="ECO:0000259" key="7">
    <source>
        <dbReference type="Pfam" id="PF00881"/>
    </source>
</evidence>
<keyword evidence="5" id="KW-0521">NADP</keyword>
<dbReference type="SUPFAM" id="SSF55469">
    <property type="entry name" value="FMN-dependent nitroreductase-like"/>
    <property type="match status" value="1"/>
</dbReference>
<dbReference type="Gene3D" id="3.40.109.10">
    <property type="entry name" value="NADH Oxidase"/>
    <property type="match status" value="1"/>
</dbReference>
<feature type="domain" description="Nitroreductase" evidence="7">
    <location>
        <begin position="13"/>
        <end position="189"/>
    </location>
</feature>
<dbReference type="AlphaFoldDB" id="D5RLQ8"/>
<evidence type="ECO:0000256" key="5">
    <source>
        <dbReference type="ARBA" id="ARBA00022857"/>
    </source>
</evidence>
<comment type="similarity">
    <text evidence="2">Belongs to the nitroreductase family.</text>
</comment>
<reference evidence="8 9" key="1">
    <citation type="submission" date="2010-04" db="EMBL/GenBank/DDBJ databases">
        <authorList>
            <person name="Qin X."/>
            <person name="Bachman B."/>
            <person name="Battles P."/>
            <person name="Bell A."/>
            <person name="Bess C."/>
            <person name="Bickham C."/>
            <person name="Chaboub L."/>
            <person name="Chen D."/>
            <person name="Coyle M."/>
            <person name="Deiros D.R."/>
            <person name="Dinh H."/>
            <person name="Forbes L."/>
            <person name="Fowler G."/>
            <person name="Francisco L."/>
            <person name="Fu Q."/>
            <person name="Gubbala S."/>
            <person name="Hale W."/>
            <person name="Han Y."/>
            <person name="Hemphill L."/>
            <person name="Highlander S.K."/>
            <person name="Hirani K."/>
            <person name="Hogues M."/>
            <person name="Jackson L."/>
            <person name="Jakkamsetti A."/>
            <person name="Javaid M."/>
            <person name="Jiang H."/>
            <person name="Korchina V."/>
            <person name="Kovar C."/>
            <person name="Lara F."/>
            <person name="Lee S."/>
            <person name="Mata R."/>
            <person name="Mathew T."/>
            <person name="Moen C."/>
            <person name="Morales K."/>
            <person name="Munidasa M."/>
            <person name="Nazareth L."/>
            <person name="Ngo R."/>
            <person name="Nguyen L."/>
            <person name="Okwuonu G."/>
            <person name="Ongeri F."/>
            <person name="Patil S."/>
            <person name="Petrosino J."/>
            <person name="Pham C."/>
            <person name="Pham P."/>
            <person name="Pu L.-L."/>
            <person name="Puazo M."/>
            <person name="Raj R."/>
            <person name="Reid J."/>
            <person name="Rouhana J."/>
            <person name="Saada N."/>
            <person name="Shang Y."/>
            <person name="Simmons D."/>
            <person name="Thornton R."/>
            <person name="Warren J."/>
            <person name="Weissenberger G."/>
            <person name="Zhang J."/>
            <person name="Zhang L."/>
            <person name="Zhou C."/>
            <person name="Zhu D."/>
            <person name="Muzny D."/>
            <person name="Worley K."/>
            <person name="Gibbs R."/>
        </authorList>
    </citation>
    <scope>NUCLEOTIDE SEQUENCE [LARGE SCALE GENOMIC DNA]</scope>
    <source>
        <strain evidence="8 9">ATCC 49957</strain>
    </source>
</reference>
<sequence length="215" mass="24173">MMDAAAMLLDTLTWRYATKKMDPSKSVPAEKLERILQAIALAPTSSGLQPFELLVVTNPEIRQKIQAIAWNQSQVTEGSHLLVFAAWDNYTAERINAVYDQIVAERGFNEGLENYRQRLLANYPGRDPKENFEHAARQAYIALGFALAAAAEEEVDSTPMEGFDPAALDEILGLRARGLRSVVILPLGYREADKDWLLPMKKVRRPRGQFITEVK</sequence>
<proteinExistence type="inferred from homology"/>
<evidence type="ECO:0000313" key="9">
    <source>
        <dbReference type="Proteomes" id="UP000005324"/>
    </source>
</evidence>
<organism evidence="8 9">
    <name type="scientific">Pseudoroseomonas cervicalis ATCC 49957</name>
    <dbReference type="NCBI Taxonomy" id="525371"/>
    <lineage>
        <taxon>Bacteria</taxon>
        <taxon>Pseudomonadati</taxon>
        <taxon>Pseudomonadota</taxon>
        <taxon>Alphaproteobacteria</taxon>
        <taxon>Acetobacterales</taxon>
        <taxon>Roseomonadaceae</taxon>
        <taxon>Roseomonas</taxon>
    </lineage>
</organism>
<keyword evidence="3" id="KW-0285">Flavoprotein</keyword>
<dbReference type="CDD" id="cd02149">
    <property type="entry name" value="NfsB-like"/>
    <property type="match status" value="1"/>
</dbReference>
<keyword evidence="9" id="KW-1185">Reference proteome</keyword>
<evidence type="ECO:0000256" key="6">
    <source>
        <dbReference type="ARBA" id="ARBA00023002"/>
    </source>
</evidence>
<dbReference type="HOGENOM" id="CLU_070764_4_1_5"/>
<comment type="cofactor">
    <cofactor evidence="1">
        <name>FMN</name>
        <dbReference type="ChEBI" id="CHEBI:58210"/>
    </cofactor>
</comment>
<keyword evidence="4" id="KW-0288">FMN</keyword>
<comment type="caution">
    <text evidence="8">The sequence shown here is derived from an EMBL/GenBank/DDBJ whole genome shotgun (WGS) entry which is preliminary data.</text>
</comment>
<dbReference type="RefSeq" id="WP_007004436.1">
    <property type="nucleotide sequence ID" value="NZ_GG770779.1"/>
</dbReference>
<evidence type="ECO:0000256" key="1">
    <source>
        <dbReference type="ARBA" id="ARBA00001917"/>
    </source>
</evidence>
<name>D5RLQ8_9PROT</name>
<dbReference type="GO" id="GO:0016491">
    <property type="term" value="F:oxidoreductase activity"/>
    <property type="evidence" value="ECO:0007669"/>
    <property type="project" value="UniProtKB-KW"/>
</dbReference>
<dbReference type="PANTHER" id="PTHR43673">
    <property type="entry name" value="NAD(P)H NITROREDUCTASE YDGI-RELATED"/>
    <property type="match status" value="1"/>
</dbReference>
<dbReference type="InterPro" id="IPR033878">
    <property type="entry name" value="NfsB-like"/>
</dbReference>
<dbReference type="Proteomes" id="UP000005324">
    <property type="component" value="Unassembled WGS sequence"/>
</dbReference>
<dbReference type="EMBL" id="ADVL01000322">
    <property type="protein sequence ID" value="EFH11796.1"/>
    <property type="molecule type" value="Genomic_DNA"/>
</dbReference>
<accession>D5RLQ8</accession>
<dbReference type="Pfam" id="PF00881">
    <property type="entry name" value="Nitroreductase"/>
    <property type="match status" value="1"/>
</dbReference>
<dbReference type="InterPro" id="IPR029479">
    <property type="entry name" value="Nitroreductase"/>
</dbReference>
<protein>
    <submittedName>
        <fullName evidence="8">Nitroreductase family protein</fullName>
    </submittedName>
</protein>
<gene>
    <name evidence="8" type="ORF">HMPREF0731_2019</name>
</gene>
<evidence type="ECO:0000256" key="4">
    <source>
        <dbReference type="ARBA" id="ARBA00022643"/>
    </source>
</evidence>
<evidence type="ECO:0000256" key="2">
    <source>
        <dbReference type="ARBA" id="ARBA00007118"/>
    </source>
</evidence>
<dbReference type="InterPro" id="IPR000415">
    <property type="entry name" value="Nitroreductase-like"/>
</dbReference>
<keyword evidence="6" id="KW-0560">Oxidoreductase</keyword>
<dbReference type="PANTHER" id="PTHR43673:SF2">
    <property type="entry name" value="NITROREDUCTASE"/>
    <property type="match status" value="1"/>
</dbReference>
<evidence type="ECO:0000313" key="8">
    <source>
        <dbReference type="EMBL" id="EFH11796.1"/>
    </source>
</evidence>